<accession>A0A2H0UND5</accession>
<organism evidence="6 7">
    <name type="scientific">Candidatus Harrisonbacteria bacterium CG10_big_fil_rev_8_21_14_0_10_49_15</name>
    <dbReference type="NCBI Taxonomy" id="1974587"/>
    <lineage>
        <taxon>Bacteria</taxon>
        <taxon>Candidatus Harrisoniibacteriota</taxon>
    </lineage>
</organism>
<evidence type="ECO:0000259" key="5">
    <source>
        <dbReference type="PROSITE" id="PS50830"/>
    </source>
</evidence>
<keyword evidence="4" id="KW-0472">Membrane</keyword>
<dbReference type="InterPro" id="IPR016071">
    <property type="entry name" value="Staphylococal_nuclease_OB-fold"/>
</dbReference>
<dbReference type="PROSITE" id="PS50830">
    <property type="entry name" value="TNASE_3"/>
    <property type="match status" value="1"/>
</dbReference>
<evidence type="ECO:0000313" key="7">
    <source>
        <dbReference type="Proteomes" id="UP000229526"/>
    </source>
</evidence>
<evidence type="ECO:0000256" key="3">
    <source>
        <dbReference type="ARBA" id="ARBA00022801"/>
    </source>
</evidence>
<proteinExistence type="predicted"/>
<keyword evidence="4" id="KW-1133">Transmembrane helix</keyword>
<dbReference type="SMART" id="SM00318">
    <property type="entry name" value="SNc"/>
    <property type="match status" value="1"/>
</dbReference>
<feature type="domain" description="TNase-like" evidence="5">
    <location>
        <begin position="39"/>
        <end position="168"/>
    </location>
</feature>
<gene>
    <name evidence="6" type="ORF">COU11_01715</name>
</gene>
<evidence type="ECO:0000256" key="2">
    <source>
        <dbReference type="ARBA" id="ARBA00022759"/>
    </source>
</evidence>
<dbReference type="GO" id="GO:0004519">
    <property type="term" value="F:endonuclease activity"/>
    <property type="evidence" value="ECO:0007669"/>
    <property type="project" value="UniProtKB-KW"/>
</dbReference>
<sequence>MAVGTKISIAAITAILAAAGYGGYSLIKKSELAALRSGEAELSKVARVIDGDTFELADGDVVRLLGIDAPEAKECYYEESKQALKELIEGKEVELRKDITGSDHFGRLLRYVILPNPAPLESNTLVDEYMVAAGYAALNEAPRDKLYHGLLLETREQAMRKEKGMWGACEYEKAARSQDAVQPASAQCTIKGNIPTDGSGRFYFTEGCNNYSQVKIDPDKGEAYFCTEAEAIKAGFQKAQYCP</sequence>
<evidence type="ECO:0000313" key="6">
    <source>
        <dbReference type="EMBL" id="PIR87176.1"/>
    </source>
</evidence>
<evidence type="ECO:0000256" key="1">
    <source>
        <dbReference type="ARBA" id="ARBA00022722"/>
    </source>
</evidence>
<dbReference type="EMBL" id="PFBD01000017">
    <property type="protein sequence ID" value="PIR87176.1"/>
    <property type="molecule type" value="Genomic_DNA"/>
</dbReference>
<dbReference type="PANTHER" id="PTHR12302">
    <property type="entry name" value="EBNA2 BINDING PROTEIN P100"/>
    <property type="match status" value="1"/>
</dbReference>
<keyword evidence="1" id="KW-0540">Nuclease</keyword>
<keyword evidence="2" id="KW-0255">Endonuclease</keyword>
<keyword evidence="4" id="KW-0812">Transmembrane</keyword>
<reference evidence="7" key="1">
    <citation type="submission" date="2017-09" db="EMBL/GenBank/DDBJ databases">
        <title>Depth-based differentiation of microbial function through sediment-hosted aquifers and enrichment of novel symbionts in the deep terrestrial subsurface.</title>
        <authorList>
            <person name="Probst A.J."/>
            <person name="Ladd B."/>
            <person name="Jarett J.K."/>
            <person name="Geller-Mcgrath D.E."/>
            <person name="Sieber C.M.K."/>
            <person name="Emerson J.B."/>
            <person name="Anantharaman K."/>
            <person name="Thomas B.C."/>
            <person name="Malmstrom R."/>
            <person name="Stieglmeier M."/>
            <person name="Klingl A."/>
            <person name="Woyke T."/>
            <person name="Ryan C.M."/>
            <person name="Banfield J.F."/>
        </authorList>
    </citation>
    <scope>NUCLEOTIDE SEQUENCE [LARGE SCALE GENOMIC DNA]</scope>
</reference>
<dbReference type="PANTHER" id="PTHR12302:SF3">
    <property type="entry name" value="SERINE_THREONINE-PROTEIN KINASE 31"/>
    <property type="match status" value="1"/>
</dbReference>
<protein>
    <recommendedName>
        <fullName evidence="5">TNase-like domain-containing protein</fullName>
    </recommendedName>
</protein>
<dbReference type="SUPFAM" id="SSF50199">
    <property type="entry name" value="Staphylococcal nuclease"/>
    <property type="match status" value="1"/>
</dbReference>
<dbReference type="GO" id="GO:0016787">
    <property type="term" value="F:hydrolase activity"/>
    <property type="evidence" value="ECO:0007669"/>
    <property type="project" value="UniProtKB-KW"/>
</dbReference>
<dbReference type="Proteomes" id="UP000229526">
    <property type="component" value="Unassembled WGS sequence"/>
</dbReference>
<name>A0A2H0UND5_9BACT</name>
<feature type="transmembrane region" description="Helical" evidence="4">
    <location>
        <begin position="6"/>
        <end position="27"/>
    </location>
</feature>
<dbReference type="Gene3D" id="2.40.50.90">
    <property type="match status" value="1"/>
</dbReference>
<dbReference type="AlphaFoldDB" id="A0A2H0UND5"/>
<comment type="caution">
    <text evidence="6">The sequence shown here is derived from an EMBL/GenBank/DDBJ whole genome shotgun (WGS) entry which is preliminary data.</text>
</comment>
<dbReference type="Pfam" id="PF00565">
    <property type="entry name" value="SNase"/>
    <property type="match status" value="1"/>
</dbReference>
<evidence type="ECO:0000256" key="4">
    <source>
        <dbReference type="SAM" id="Phobius"/>
    </source>
</evidence>
<dbReference type="InterPro" id="IPR035437">
    <property type="entry name" value="SNase_OB-fold_sf"/>
</dbReference>
<keyword evidence="3" id="KW-0378">Hydrolase</keyword>